<reference evidence="3" key="1">
    <citation type="submission" date="2020-11" db="EMBL/GenBank/DDBJ databases">
        <authorList>
            <consortium name="DOE Joint Genome Institute"/>
            <person name="Ahrendt S."/>
            <person name="Riley R."/>
            <person name="Andreopoulos W."/>
            <person name="Labutti K."/>
            <person name="Pangilinan J."/>
            <person name="Ruiz-Duenas F.J."/>
            <person name="Barrasa J.M."/>
            <person name="Sanchez-Garcia M."/>
            <person name="Camarero S."/>
            <person name="Miyauchi S."/>
            <person name="Serrano A."/>
            <person name="Linde D."/>
            <person name="Babiker R."/>
            <person name="Drula E."/>
            <person name="Ayuso-Fernandez I."/>
            <person name="Pacheco R."/>
            <person name="Padilla G."/>
            <person name="Ferreira P."/>
            <person name="Barriuso J."/>
            <person name="Kellner H."/>
            <person name="Castanera R."/>
            <person name="Alfaro M."/>
            <person name="Ramirez L."/>
            <person name="Pisabarro A.G."/>
            <person name="Kuo A."/>
            <person name="Tritt A."/>
            <person name="Lipzen A."/>
            <person name="He G."/>
            <person name="Yan M."/>
            <person name="Ng V."/>
            <person name="Cullen D."/>
            <person name="Martin F."/>
            <person name="Rosso M.-N."/>
            <person name="Henrissat B."/>
            <person name="Hibbett D."/>
            <person name="Martinez A.T."/>
            <person name="Grigoriev I.V."/>
        </authorList>
    </citation>
    <scope>NUCLEOTIDE SEQUENCE</scope>
    <source>
        <strain evidence="3">CIRM-BRFM 674</strain>
    </source>
</reference>
<keyword evidence="2" id="KW-0472">Membrane</keyword>
<feature type="transmembrane region" description="Helical" evidence="2">
    <location>
        <begin position="28"/>
        <end position="47"/>
    </location>
</feature>
<keyword evidence="4" id="KW-1185">Reference proteome</keyword>
<feature type="transmembrane region" description="Helical" evidence="2">
    <location>
        <begin position="59"/>
        <end position="79"/>
    </location>
</feature>
<dbReference type="EMBL" id="MU155145">
    <property type="protein sequence ID" value="KAF9484318.1"/>
    <property type="molecule type" value="Genomic_DNA"/>
</dbReference>
<gene>
    <name evidence="3" type="ORF">BDN70DRAFT_872826</name>
</gene>
<evidence type="ECO:0000313" key="3">
    <source>
        <dbReference type="EMBL" id="KAF9484318.1"/>
    </source>
</evidence>
<sequence>MNRPPPPQGAPPSYAFVTRMYRSNLRPVVLVFAFVAALWTLFSNSSIYSDNHESKLHTFSIVLGALVFVVFAIELYGLYAAATQKVPLVRIYAYLSGLVFLIIAAVGLLRTIVHFTFKSDLINICAQFATGKTLVYTGFFGPIHRDQVLSQSEAEDWCHNQWDRGSWSEVVSFLITSVLAFFFAAVVFGFLRQLLDPTSAVNLTREPAAQRMGMGANYPSHYNPPYGAPGNYYPNYPAYPAPAGPPPGTDAFVAPPYDPEGKPPGYIRGDDYKGPVGDSKKSNDGGYGWAEHDEVHGEGPSERDVTSRAGANPFL</sequence>
<feature type="transmembrane region" description="Helical" evidence="2">
    <location>
        <begin position="170"/>
        <end position="191"/>
    </location>
</feature>
<keyword evidence="2" id="KW-0812">Transmembrane</keyword>
<proteinExistence type="predicted"/>
<dbReference type="AlphaFoldDB" id="A0A9P5ZBV7"/>
<organism evidence="3 4">
    <name type="scientific">Pholiota conissans</name>
    <dbReference type="NCBI Taxonomy" id="109636"/>
    <lineage>
        <taxon>Eukaryota</taxon>
        <taxon>Fungi</taxon>
        <taxon>Dikarya</taxon>
        <taxon>Basidiomycota</taxon>
        <taxon>Agaricomycotina</taxon>
        <taxon>Agaricomycetes</taxon>
        <taxon>Agaricomycetidae</taxon>
        <taxon>Agaricales</taxon>
        <taxon>Agaricineae</taxon>
        <taxon>Strophariaceae</taxon>
        <taxon>Pholiota</taxon>
    </lineage>
</organism>
<feature type="transmembrane region" description="Helical" evidence="2">
    <location>
        <begin position="91"/>
        <end position="113"/>
    </location>
</feature>
<keyword evidence="2" id="KW-1133">Transmembrane helix</keyword>
<dbReference type="OrthoDB" id="3352285at2759"/>
<feature type="compositionally biased region" description="Basic and acidic residues" evidence="1">
    <location>
        <begin position="290"/>
        <end position="306"/>
    </location>
</feature>
<name>A0A9P5ZBV7_9AGAR</name>
<accession>A0A9P5ZBV7</accession>
<comment type="caution">
    <text evidence="3">The sequence shown here is derived from an EMBL/GenBank/DDBJ whole genome shotgun (WGS) entry which is preliminary data.</text>
</comment>
<evidence type="ECO:0000256" key="1">
    <source>
        <dbReference type="SAM" id="MobiDB-lite"/>
    </source>
</evidence>
<evidence type="ECO:0000313" key="4">
    <source>
        <dbReference type="Proteomes" id="UP000807469"/>
    </source>
</evidence>
<feature type="region of interest" description="Disordered" evidence="1">
    <location>
        <begin position="258"/>
        <end position="315"/>
    </location>
</feature>
<feature type="compositionally biased region" description="Basic and acidic residues" evidence="1">
    <location>
        <begin position="268"/>
        <end position="283"/>
    </location>
</feature>
<protein>
    <submittedName>
        <fullName evidence="3">Uncharacterized protein</fullName>
    </submittedName>
</protein>
<evidence type="ECO:0000256" key="2">
    <source>
        <dbReference type="SAM" id="Phobius"/>
    </source>
</evidence>
<dbReference type="Proteomes" id="UP000807469">
    <property type="component" value="Unassembled WGS sequence"/>
</dbReference>